<feature type="transmembrane region" description="Helical" evidence="1">
    <location>
        <begin position="83"/>
        <end position="104"/>
    </location>
</feature>
<dbReference type="OrthoDB" id="6238340at2"/>
<evidence type="ECO:0000313" key="2">
    <source>
        <dbReference type="EMBL" id="RUO63117.1"/>
    </source>
</evidence>
<keyword evidence="1" id="KW-0472">Membrane</keyword>
<keyword evidence="3" id="KW-1185">Reference proteome</keyword>
<dbReference type="Proteomes" id="UP000288259">
    <property type="component" value="Unassembled WGS sequence"/>
</dbReference>
<comment type="caution">
    <text evidence="2">The sequence shown here is derived from an EMBL/GenBank/DDBJ whole genome shotgun (WGS) entry which is preliminary data.</text>
</comment>
<evidence type="ECO:0000313" key="3">
    <source>
        <dbReference type="Proteomes" id="UP000288259"/>
    </source>
</evidence>
<reference evidence="3" key="1">
    <citation type="journal article" date="2018" name="Front. Microbiol.">
        <title>Genome-Based Analysis Reveals the Taxonomy and Diversity of the Family Idiomarinaceae.</title>
        <authorList>
            <person name="Liu Y."/>
            <person name="Lai Q."/>
            <person name="Shao Z."/>
        </authorList>
    </citation>
    <scope>NUCLEOTIDE SEQUENCE [LARGE SCALE GENOMIC DNA]</scope>
    <source>
        <strain evidence="3">CVS-6</strain>
    </source>
</reference>
<keyword evidence="1" id="KW-1133">Transmembrane helix</keyword>
<sequence>MAIEKCPQCEDQVLDNKYSCPACGFVKRDKPEIQRHPERSKITTKTTSKSLQIQGVVSLLLFIAGLVWFYISGDEYAQRNELNVVALVMFVVGFIWYILVRFFIWRSHD</sequence>
<dbReference type="AlphaFoldDB" id="A0A432YQ15"/>
<gene>
    <name evidence="2" type="ORF">CWI71_02525</name>
</gene>
<feature type="transmembrane region" description="Helical" evidence="1">
    <location>
        <begin position="51"/>
        <end position="71"/>
    </location>
</feature>
<proteinExistence type="predicted"/>
<accession>A0A432YQ15</accession>
<organism evidence="2 3">
    <name type="scientific">Pseudidiomarina insulisalsae</name>
    <dbReference type="NCBI Taxonomy" id="575789"/>
    <lineage>
        <taxon>Bacteria</taxon>
        <taxon>Pseudomonadati</taxon>
        <taxon>Pseudomonadota</taxon>
        <taxon>Gammaproteobacteria</taxon>
        <taxon>Alteromonadales</taxon>
        <taxon>Idiomarinaceae</taxon>
        <taxon>Pseudidiomarina</taxon>
    </lineage>
</organism>
<dbReference type="RefSeq" id="WP_126753682.1">
    <property type="nucleotide sequence ID" value="NZ_PIPY01000002.1"/>
</dbReference>
<name>A0A432YQ15_9GAMM</name>
<keyword evidence="1" id="KW-0812">Transmembrane</keyword>
<dbReference type="EMBL" id="PIPY01000002">
    <property type="protein sequence ID" value="RUO63117.1"/>
    <property type="molecule type" value="Genomic_DNA"/>
</dbReference>
<protein>
    <submittedName>
        <fullName evidence="2">Zinc ribbon domain-containing protein</fullName>
    </submittedName>
</protein>
<evidence type="ECO:0000256" key="1">
    <source>
        <dbReference type="SAM" id="Phobius"/>
    </source>
</evidence>